<dbReference type="BioCyc" id="JESP1508404:G14D9-11441-MONOMER"/>
<dbReference type="HOGENOM" id="CLU_161222_2_0_9"/>
<keyword evidence="1" id="KW-1133">Transmembrane helix</keyword>
<proteinExistence type="predicted"/>
<keyword evidence="1" id="KW-0812">Transmembrane</keyword>
<accession>A0A0B5ASG8</accession>
<dbReference type="Pfam" id="PF07873">
    <property type="entry name" value="YabP"/>
    <property type="match status" value="1"/>
</dbReference>
<dbReference type="AlphaFoldDB" id="A0A0B5ASG8"/>
<dbReference type="STRING" id="1508404.JMA_21860"/>
<gene>
    <name evidence="2" type="ORF">JMA_21860</name>
</gene>
<evidence type="ECO:0000313" key="2">
    <source>
        <dbReference type="EMBL" id="AJD91503.1"/>
    </source>
</evidence>
<sequence length="94" mass="10487">MVKKHWLGRAADWLDLPEDIITDLPKVEWIALKTLKIENHKGMIHYSDSLIKFSVSTGAVIITGTGLMISSLTSEYASMQGNISQIQFKGHTDD</sequence>
<keyword evidence="3" id="KW-1185">Reference proteome</keyword>
<evidence type="ECO:0000256" key="1">
    <source>
        <dbReference type="SAM" id="Phobius"/>
    </source>
</evidence>
<dbReference type="EMBL" id="CP009416">
    <property type="protein sequence ID" value="AJD91503.1"/>
    <property type="molecule type" value="Genomic_DNA"/>
</dbReference>
<name>A0A0B5ASG8_9BACL</name>
<organism evidence="2 3">
    <name type="scientific">Jeotgalibacillus malaysiensis</name>
    <dbReference type="NCBI Taxonomy" id="1508404"/>
    <lineage>
        <taxon>Bacteria</taxon>
        <taxon>Bacillati</taxon>
        <taxon>Bacillota</taxon>
        <taxon>Bacilli</taxon>
        <taxon>Bacillales</taxon>
        <taxon>Caryophanaceae</taxon>
        <taxon>Jeotgalibacillus</taxon>
    </lineage>
</organism>
<keyword evidence="1" id="KW-0472">Membrane</keyword>
<evidence type="ECO:0000313" key="3">
    <source>
        <dbReference type="Proteomes" id="UP000031449"/>
    </source>
</evidence>
<dbReference type="InterPro" id="IPR022476">
    <property type="entry name" value="Spore_YabP/YqfC"/>
</dbReference>
<dbReference type="Proteomes" id="UP000031449">
    <property type="component" value="Chromosome"/>
</dbReference>
<evidence type="ECO:0008006" key="4">
    <source>
        <dbReference type="Google" id="ProtNLM"/>
    </source>
</evidence>
<protein>
    <recommendedName>
        <fullName evidence="4">Sporulation protein YqfC</fullName>
    </recommendedName>
</protein>
<reference evidence="2 3" key="1">
    <citation type="submission" date="2014-08" db="EMBL/GenBank/DDBJ databases">
        <title>Complete genome of a marine bacteria Jeotgalibacillus malaysiensis.</title>
        <authorList>
            <person name="Yaakop A.S."/>
            <person name="Chan K.-G."/>
            <person name="Goh K.M."/>
        </authorList>
    </citation>
    <scope>NUCLEOTIDE SEQUENCE [LARGE SCALE GENOMIC DNA]</scope>
    <source>
        <strain evidence="2 3">D5</strain>
    </source>
</reference>
<dbReference type="OrthoDB" id="2989236at2"/>
<dbReference type="KEGG" id="jeo:JMA_21860"/>
<feature type="transmembrane region" description="Helical" evidence="1">
    <location>
        <begin position="50"/>
        <end position="69"/>
    </location>
</feature>